<dbReference type="AlphaFoldDB" id="A0A2U1CMM1"/>
<organism evidence="1 2">
    <name type="scientific">Pusillimonas noertemannii</name>
    <dbReference type="NCBI Taxonomy" id="305977"/>
    <lineage>
        <taxon>Bacteria</taxon>
        <taxon>Pseudomonadati</taxon>
        <taxon>Pseudomonadota</taxon>
        <taxon>Betaproteobacteria</taxon>
        <taxon>Burkholderiales</taxon>
        <taxon>Alcaligenaceae</taxon>
        <taxon>Pusillimonas</taxon>
    </lineage>
</organism>
<evidence type="ECO:0000313" key="2">
    <source>
        <dbReference type="Proteomes" id="UP000246145"/>
    </source>
</evidence>
<dbReference type="EMBL" id="QEKO01000002">
    <property type="protein sequence ID" value="PVY62239.1"/>
    <property type="molecule type" value="Genomic_DNA"/>
</dbReference>
<accession>A0A2U1CMM1</accession>
<proteinExistence type="predicted"/>
<protein>
    <submittedName>
        <fullName evidence="1">Uncharacterized protein</fullName>
    </submittedName>
</protein>
<gene>
    <name evidence="1" type="ORF">C7440_1732</name>
</gene>
<sequence>MENSITPGSTFEVAYPFVRCEVEVMTDDGLNTIQSWKPGHQEDEYGEPFAHGEGKMILDVVDVFQPGLRTDIPGYPHKKYPKRVFYLRRFVTPDGVEFGKTGLRIATEAVFKRIAGGYMHEYEVA</sequence>
<evidence type="ECO:0000313" key="1">
    <source>
        <dbReference type="EMBL" id="PVY62239.1"/>
    </source>
</evidence>
<dbReference type="Proteomes" id="UP000246145">
    <property type="component" value="Unassembled WGS sequence"/>
</dbReference>
<keyword evidence="2" id="KW-1185">Reference proteome</keyword>
<name>A0A2U1CMM1_9BURK</name>
<reference evidence="1 2" key="1">
    <citation type="submission" date="2018-04" db="EMBL/GenBank/DDBJ databases">
        <title>Genomic Encyclopedia of Type Strains, Phase IV (KMG-IV): sequencing the most valuable type-strain genomes for metagenomic binning, comparative biology and taxonomic classification.</title>
        <authorList>
            <person name="Goeker M."/>
        </authorList>
    </citation>
    <scope>NUCLEOTIDE SEQUENCE [LARGE SCALE GENOMIC DNA]</scope>
    <source>
        <strain evidence="1 2">DSM 10065</strain>
    </source>
</reference>
<dbReference type="OrthoDB" id="8482243at2"/>
<dbReference type="RefSeq" id="WP_116518225.1">
    <property type="nucleotide sequence ID" value="NZ_JACCEX010000002.1"/>
</dbReference>
<comment type="caution">
    <text evidence="1">The sequence shown here is derived from an EMBL/GenBank/DDBJ whole genome shotgun (WGS) entry which is preliminary data.</text>
</comment>